<feature type="region of interest" description="Disordered" evidence="1">
    <location>
        <begin position="165"/>
        <end position="210"/>
    </location>
</feature>
<evidence type="ECO:0000256" key="1">
    <source>
        <dbReference type="SAM" id="MobiDB-lite"/>
    </source>
</evidence>
<sequence length="460" mass="49944">MRHSSSTKCNDNCDQSTREIVQCSHNSDMWKPKSRAVLVVGQLGEHPLDPPQLRQRLPGVGPVVLVRRHAPERQLRHRLHAGHHAGELVQHRRVHHLPQLADLDLGHHPVRQRHVPPLPAHVHGPQPRHQLQHHHAEAVHVALLRQLERPVVVRVQVPRRALRRRAAHHLPPGRRGAGVGRRQEPRQPEVAEPGAHVRLHEDVGGGDVAVDHVRLDREVEVLERRRDLGRHGEPGPPGERRRRCGRGAAAPAVEVVREGAVGDEVVDEEQRARVGAEAVEADEVRVAERGEDEHLVAEGLGDGGGGRGRGGRHVEPLHRGGAARGREVRQVHRPEAAVPELARGVEPGRGGAELLVGEGRAAVVQAVAAEERGRAGGLRRLLPRRAPVPLAAYAAHGDGDAEVEQEHGEERRGGNERGGEHAARAPVPPPLWARCWWARGCGGGGGSWSPSRAAAGGGRA</sequence>
<dbReference type="EnsemblPlants" id="TuG1812G0500004676.01.T02">
    <property type="protein sequence ID" value="TuG1812G0500004676.01.T02"/>
    <property type="gene ID" value="TuG1812G0500004676.01"/>
</dbReference>
<accession>A0A8R7ULB7</accession>
<evidence type="ECO:0000313" key="3">
    <source>
        <dbReference type="Proteomes" id="UP000015106"/>
    </source>
</evidence>
<dbReference type="Proteomes" id="UP000015106">
    <property type="component" value="Chromosome 5"/>
</dbReference>
<reference evidence="2" key="2">
    <citation type="submission" date="2018-03" db="EMBL/GenBank/DDBJ databases">
        <title>The Triticum urartu genome reveals the dynamic nature of wheat genome evolution.</title>
        <authorList>
            <person name="Ling H."/>
            <person name="Ma B."/>
            <person name="Shi X."/>
            <person name="Liu H."/>
            <person name="Dong L."/>
            <person name="Sun H."/>
            <person name="Cao Y."/>
            <person name="Gao Q."/>
            <person name="Zheng S."/>
            <person name="Li Y."/>
            <person name="Yu Y."/>
            <person name="Du H."/>
            <person name="Qi M."/>
            <person name="Li Y."/>
            <person name="Yu H."/>
            <person name="Cui Y."/>
            <person name="Wang N."/>
            <person name="Chen C."/>
            <person name="Wu H."/>
            <person name="Zhao Y."/>
            <person name="Zhang J."/>
            <person name="Li Y."/>
            <person name="Zhou W."/>
            <person name="Zhang B."/>
            <person name="Hu W."/>
            <person name="Eijk M."/>
            <person name="Tang J."/>
            <person name="Witsenboer H."/>
            <person name="Zhao S."/>
            <person name="Li Z."/>
            <person name="Zhang A."/>
            <person name="Wang D."/>
            <person name="Liang C."/>
        </authorList>
    </citation>
    <scope>NUCLEOTIDE SEQUENCE [LARGE SCALE GENOMIC DNA]</scope>
    <source>
        <strain evidence="2">cv. G1812</strain>
    </source>
</reference>
<feature type="compositionally biased region" description="Basic and acidic residues" evidence="1">
    <location>
        <begin position="198"/>
        <end position="210"/>
    </location>
</feature>
<name>A0A8R7ULB7_TRIUA</name>
<dbReference type="Gramene" id="TuG1812G0500004676.01.T02">
    <property type="protein sequence ID" value="TuG1812G0500004676.01.T02"/>
    <property type="gene ID" value="TuG1812G0500004676.01"/>
</dbReference>
<feature type="compositionally biased region" description="Basic and acidic residues" evidence="1">
    <location>
        <begin position="404"/>
        <end position="423"/>
    </location>
</feature>
<keyword evidence="3" id="KW-1185">Reference proteome</keyword>
<evidence type="ECO:0000313" key="2">
    <source>
        <dbReference type="EnsemblPlants" id="TuG1812G0500004676.01.T02"/>
    </source>
</evidence>
<feature type="region of interest" description="Disordered" evidence="1">
    <location>
        <begin position="396"/>
        <end position="427"/>
    </location>
</feature>
<protein>
    <submittedName>
        <fullName evidence="2">Uncharacterized protein</fullName>
    </submittedName>
</protein>
<reference evidence="2" key="3">
    <citation type="submission" date="2022-06" db="UniProtKB">
        <authorList>
            <consortium name="EnsemblPlants"/>
        </authorList>
    </citation>
    <scope>IDENTIFICATION</scope>
</reference>
<organism evidence="2 3">
    <name type="scientific">Triticum urartu</name>
    <name type="common">Red wild einkorn</name>
    <name type="synonym">Crithodium urartu</name>
    <dbReference type="NCBI Taxonomy" id="4572"/>
    <lineage>
        <taxon>Eukaryota</taxon>
        <taxon>Viridiplantae</taxon>
        <taxon>Streptophyta</taxon>
        <taxon>Embryophyta</taxon>
        <taxon>Tracheophyta</taxon>
        <taxon>Spermatophyta</taxon>
        <taxon>Magnoliopsida</taxon>
        <taxon>Liliopsida</taxon>
        <taxon>Poales</taxon>
        <taxon>Poaceae</taxon>
        <taxon>BOP clade</taxon>
        <taxon>Pooideae</taxon>
        <taxon>Triticodae</taxon>
        <taxon>Triticeae</taxon>
        <taxon>Triticinae</taxon>
        <taxon>Triticum</taxon>
    </lineage>
</organism>
<proteinExistence type="predicted"/>
<dbReference type="AlphaFoldDB" id="A0A8R7ULB7"/>
<reference evidence="3" key="1">
    <citation type="journal article" date="2013" name="Nature">
        <title>Draft genome of the wheat A-genome progenitor Triticum urartu.</title>
        <authorList>
            <person name="Ling H.Q."/>
            <person name="Zhao S."/>
            <person name="Liu D."/>
            <person name="Wang J."/>
            <person name="Sun H."/>
            <person name="Zhang C."/>
            <person name="Fan H."/>
            <person name="Li D."/>
            <person name="Dong L."/>
            <person name="Tao Y."/>
            <person name="Gao C."/>
            <person name="Wu H."/>
            <person name="Li Y."/>
            <person name="Cui Y."/>
            <person name="Guo X."/>
            <person name="Zheng S."/>
            <person name="Wang B."/>
            <person name="Yu K."/>
            <person name="Liang Q."/>
            <person name="Yang W."/>
            <person name="Lou X."/>
            <person name="Chen J."/>
            <person name="Feng M."/>
            <person name="Jian J."/>
            <person name="Zhang X."/>
            <person name="Luo G."/>
            <person name="Jiang Y."/>
            <person name="Liu J."/>
            <person name="Wang Z."/>
            <person name="Sha Y."/>
            <person name="Zhang B."/>
            <person name="Wu H."/>
            <person name="Tang D."/>
            <person name="Shen Q."/>
            <person name="Xue P."/>
            <person name="Zou S."/>
            <person name="Wang X."/>
            <person name="Liu X."/>
            <person name="Wang F."/>
            <person name="Yang Y."/>
            <person name="An X."/>
            <person name="Dong Z."/>
            <person name="Zhang K."/>
            <person name="Zhang X."/>
            <person name="Luo M.C."/>
            <person name="Dvorak J."/>
            <person name="Tong Y."/>
            <person name="Wang J."/>
            <person name="Yang H."/>
            <person name="Li Z."/>
            <person name="Wang D."/>
            <person name="Zhang A."/>
            <person name="Wang J."/>
        </authorList>
    </citation>
    <scope>NUCLEOTIDE SEQUENCE</scope>
    <source>
        <strain evidence="3">cv. G1812</strain>
    </source>
</reference>
<feature type="region of interest" description="Disordered" evidence="1">
    <location>
        <begin position="226"/>
        <end position="249"/>
    </location>
</feature>